<dbReference type="InterPro" id="IPR013154">
    <property type="entry name" value="ADH-like_N"/>
</dbReference>
<evidence type="ECO:0000313" key="5">
    <source>
        <dbReference type="Proteomes" id="UP000054498"/>
    </source>
</evidence>
<dbReference type="OrthoDB" id="48317at2759"/>
<dbReference type="AlphaFoldDB" id="A0A0D2N4I6"/>
<evidence type="ECO:0000256" key="2">
    <source>
        <dbReference type="ARBA" id="ARBA00023002"/>
    </source>
</evidence>
<sequence>MSRAVRFSEFGPPEVLKTESVERPAVAPGAFLIRNESIGVNFIDIYFRTGLYPAELPNGLGVEGAGVIEEVGENTTHPQGLKPGDRVAYISPGPRLPGSASYAEYSSVPAASVVRLPEGVSAQQGAAVLLQGLTAKSMIEVTTDVKKGARGPRRGVALRGDWVLIHAAAGGTGQLLVQIAHQLGARVIATVSTEEKAAIARSLGAEEVILYGRPGIDVAVEVQRITGGKGAYAAFDGVGQTTFEASLASLGYLGWLVSFGNASGKVPPVDLLRLSDKGIRLLRPSLFSTLKSRDGLFLELAEKLLADVASGAVKQGVHKEYPLEEAGQAHIDLESRGTTGKLLLKP</sequence>
<dbReference type="InterPro" id="IPR047618">
    <property type="entry name" value="QOR-like"/>
</dbReference>
<name>A0A0D2N4I6_9CHLO</name>
<dbReference type="GeneID" id="25726879"/>
<dbReference type="GO" id="GO:0035925">
    <property type="term" value="F:mRNA 3'-UTR AU-rich region binding"/>
    <property type="evidence" value="ECO:0007669"/>
    <property type="project" value="TreeGrafter"/>
</dbReference>
<dbReference type="KEGG" id="mng:MNEG_0761"/>
<organism evidence="4 5">
    <name type="scientific">Monoraphidium neglectum</name>
    <dbReference type="NCBI Taxonomy" id="145388"/>
    <lineage>
        <taxon>Eukaryota</taxon>
        <taxon>Viridiplantae</taxon>
        <taxon>Chlorophyta</taxon>
        <taxon>core chlorophytes</taxon>
        <taxon>Chlorophyceae</taxon>
        <taxon>CS clade</taxon>
        <taxon>Sphaeropleales</taxon>
        <taxon>Selenastraceae</taxon>
        <taxon>Monoraphidium</taxon>
    </lineage>
</organism>
<feature type="domain" description="Enoyl reductase (ER)" evidence="3">
    <location>
        <begin position="11"/>
        <end position="344"/>
    </location>
</feature>
<keyword evidence="1" id="KW-0521">NADP</keyword>
<dbReference type="InterPro" id="IPR013149">
    <property type="entry name" value="ADH-like_C"/>
</dbReference>
<dbReference type="RefSeq" id="XP_013906206.1">
    <property type="nucleotide sequence ID" value="XM_014050752.1"/>
</dbReference>
<evidence type="ECO:0000256" key="1">
    <source>
        <dbReference type="ARBA" id="ARBA00022857"/>
    </source>
</evidence>
<gene>
    <name evidence="4" type="ORF">MNEG_0761</name>
</gene>
<dbReference type="EMBL" id="KK100285">
    <property type="protein sequence ID" value="KIZ07187.1"/>
    <property type="molecule type" value="Genomic_DNA"/>
</dbReference>
<dbReference type="InterPro" id="IPR011032">
    <property type="entry name" value="GroES-like_sf"/>
</dbReference>
<keyword evidence="5" id="KW-1185">Reference proteome</keyword>
<proteinExistence type="predicted"/>
<dbReference type="STRING" id="145388.A0A0D2N4I6"/>
<dbReference type="GO" id="GO:0003960">
    <property type="term" value="F:quinone reductase (NADPH) activity"/>
    <property type="evidence" value="ECO:0007669"/>
    <property type="project" value="UniProtKB-EC"/>
</dbReference>
<dbReference type="GO" id="GO:0005829">
    <property type="term" value="C:cytosol"/>
    <property type="evidence" value="ECO:0007669"/>
    <property type="project" value="TreeGrafter"/>
</dbReference>
<dbReference type="SUPFAM" id="SSF51735">
    <property type="entry name" value="NAD(P)-binding Rossmann-fold domains"/>
    <property type="match status" value="1"/>
</dbReference>
<dbReference type="EC" id="1.6.5.5" evidence="4"/>
<dbReference type="SUPFAM" id="SSF50129">
    <property type="entry name" value="GroES-like"/>
    <property type="match status" value="1"/>
</dbReference>
<dbReference type="Proteomes" id="UP000054498">
    <property type="component" value="Unassembled WGS sequence"/>
</dbReference>
<dbReference type="PANTHER" id="PTHR48106">
    <property type="entry name" value="QUINONE OXIDOREDUCTASE PIG3-RELATED"/>
    <property type="match status" value="1"/>
</dbReference>
<dbReference type="Pfam" id="PF00107">
    <property type="entry name" value="ADH_zinc_N"/>
    <property type="match status" value="1"/>
</dbReference>
<dbReference type="Gene3D" id="3.40.50.720">
    <property type="entry name" value="NAD(P)-binding Rossmann-like Domain"/>
    <property type="match status" value="1"/>
</dbReference>
<dbReference type="CDD" id="cd05286">
    <property type="entry name" value="QOR2"/>
    <property type="match status" value="1"/>
</dbReference>
<evidence type="ECO:0000259" key="3">
    <source>
        <dbReference type="SMART" id="SM00829"/>
    </source>
</evidence>
<evidence type="ECO:0000313" key="4">
    <source>
        <dbReference type="EMBL" id="KIZ07187.1"/>
    </source>
</evidence>
<protein>
    <submittedName>
        <fullName evidence="4">NADPH2:quinone reductase</fullName>
        <ecNumber evidence="4">1.6.5.5</ecNumber>
    </submittedName>
</protein>
<dbReference type="PANTHER" id="PTHR48106:SF13">
    <property type="entry name" value="QUINONE OXIDOREDUCTASE-RELATED"/>
    <property type="match status" value="1"/>
</dbReference>
<keyword evidence="2 4" id="KW-0560">Oxidoreductase</keyword>
<dbReference type="Pfam" id="PF08240">
    <property type="entry name" value="ADH_N"/>
    <property type="match status" value="1"/>
</dbReference>
<dbReference type="InterPro" id="IPR036291">
    <property type="entry name" value="NAD(P)-bd_dom_sf"/>
</dbReference>
<dbReference type="Gene3D" id="3.90.180.10">
    <property type="entry name" value="Medium-chain alcohol dehydrogenases, catalytic domain"/>
    <property type="match status" value="1"/>
</dbReference>
<dbReference type="GO" id="GO:0070402">
    <property type="term" value="F:NADPH binding"/>
    <property type="evidence" value="ECO:0007669"/>
    <property type="project" value="TreeGrafter"/>
</dbReference>
<accession>A0A0D2N4I6</accession>
<dbReference type="SMART" id="SM00829">
    <property type="entry name" value="PKS_ER"/>
    <property type="match status" value="1"/>
</dbReference>
<reference evidence="4 5" key="1">
    <citation type="journal article" date="2013" name="BMC Genomics">
        <title>Reconstruction of the lipid metabolism for the microalga Monoraphidium neglectum from its genome sequence reveals characteristics suitable for biofuel production.</title>
        <authorList>
            <person name="Bogen C."/>
            <person name="Al-Dilaimi A."/>
            <person name="Albersmeier A."/>
            <person name="Wichmann J."/>
            <person name="Grundmann M."/>
            <person name="Rupp O."/>
            <person name="Lauersen K.J."/>
            <person name="Blifernez-Klassen O."/>
            <person name="Kalinowski J."/>
            <person name="Goesmann A."/>
            <person name="Mussgnug J.H."/>
            <person name="Kruse O."/>
        </authorList>
    </citation>
    <scope>NUCLEOTIDE SEQUENCE [LARGE SCALE GENOMIC DNA]</scope>
    <source>
        <strain evidence="4 5">SAG 48.87</strain>
    </source>
</reference>
<dbReference type="InterPro" id="IPR020843">
    <property type="entry name" value="ER"/>
</dbReference>